<accession>A0AAW1SLF3</accession>
<reference evidence="1 2" key="1">
    <citation type="journal article" date="2024" name="Nat. Commun.">
        <title>Phylogenomics reveals the evolutionary origins of lichenization in chlorophyte algae.</title>
        <authorList>
            <person name="Puginier C."/>
            <person name="Libourel C."/>
            <person name="Otte J."/>
            <person name="Skaloud P."/>
            <person name="Haon M."/>
            <person name="Grisel S."/>
            <person name="Petersen M."/>
            <person name="Berrin J.G."/>
            <person name="Delaux P.M."/>
            <person name="Dal Grande F."/>
            <person name="Keller J."/>
        </authorList>
    </citation>
    <scope>NUCLEOTIDE SEQUENCE [LARGE SCALE GENOMIC DNA]</scope>
    <source>
        <strain evidence="1 2">SAG 2523</strain>
    </source>
</reference>
<dbReference type="Proteomes" id="UP001485043">
    <property type="component" value="Unassembled WGS sequence"/>
</dbReference>
<name>A0AAW1SLF3_9CHLO</name>
<proteinExistence type="predicted"/>
<comment type="caution">
    <text evidence="1">The sequence shown here is derived from an EMBL/GenBank/DDBJ whole genome shotgun (WGS) entry which is preliminary data.</text>
</comment>
<gene>
    <name evidence="1" type="ORF">WJX84_000845</name>
</gene>
<evidence type="ECO:0000313" key="2">
    <source>
        <dbReference type="Proteomes" id="UP001485043"/>
    </source>
</evidence>
<dbReference type="EMBL" id="JALJOV010001385">
    <property type="protein sequence ID" value="KAK9848672.1"/>
    <property type="molecule type" value="Genomic_DNA"/>
</dbReference>
<evidence type="ECO:0000313" key="1">
    <source>
        <dbReference type="EMBL" id="KAK9848672.1"/>
    </source>
</evidence>
<sequence>MFEGWLADLLAGYLGHFVNIKREQLRFSFWQAWSTGVVLENLDVIPEAFDYLQLPFQIVKGSVGRLEAQLPWSPLRSRCLTDGGQEMAPSGLGAGVSGGLQLLVPFKM</sequence>
<evidence type="ECO:0008006" key="3">
    <source>
        <dbReference type="Google" id="ProtNLM"/>
    </source>
</evidence>
<protein>
    <recommendedName>
        <fullName evidence="3">Chorein N-terminal domain-containing protein</fullName>
    </recommendedName>
</protein>
<dbReference type="AlphaFoldDB" id="A0AAW1SLF3"/>
<organism evidence="1 2">
    <name type="scientific">Apatococcus fuscideae</name>
    <dbReference type="NCBI Taxonomy" id="2026836"/>
    <lineage>
        <taxon>Eukaryota</taxon>
        <taxon>Viridiplantae</taxon>
        <taxon>Chlorophyta</taxon>
        <taxon>core chlorophytes</taxon>
        <taxon>Trebouxiophyceae</taxon>
        <taxon>Chlorellales</taxon>
        <taxon>Chlorellaceae</taxon>
        <taxon>Apatococcus</taxon>
    </lineage>
</organism>
<keyword evidence="2" id="KW-1185">Reference proteome</keyword>